<name>A0AA96GI11_9BACT</name>
<dbReference type="SUPFAM" id="SSF81301">
    <property type="entry name" value="Nucleotidyltransferase"/>
    <property type="match status" value="1"/>
</dbReference>
<gene>
    <name evidence="7 10" type="primary">glnD</name>
    <name evidence="10" type="ORF">PQG83_18370</name>
</gene>
<protein>
    <recommendedName>
        <fullName evidence="7">Bifunctional uridylyltransferase/uridylyl-removing enzyme</fullName>
        <shortName evidence="7">UTase/UR</shortName>
    </recommendedName>
    <alternativeName>
        <fullName evidence="7">Bifunctional [protein-PII] modification enzyme</fullName>
    </alternativeName>
    <alternativeName>
        <fullName evidence="7">Bifunctional nitrogen sensor protein</fullName>
    </alternativeName>
    <domain>
        <recommendedName>
            <fullName evidence="7">[Protein-PII] uridylyltransferase</fullName>
            <shortName evidence="7">PII uridylyltransferase</shortName>
            <shortName evidence="7">UTase</shortName>
            <ecNumber evidence="7">2.7.7.59</ecNumber>
        </recommendedName>
    </domain>
    <domain>
        <recommendedName>
            <fullName evidence="7">[Protein-PII]-UMP uridylyl-removing enzyme</fullName>
            <shortName evidence="7">UR</shortName>
            <ecNumber evidence="7">3.1.4.-</ecNumber>
        </recommendedName>
    </domain>
</protein>
<evidence type="ECO:0000256" key="4">
    <source>
        <dbReference type="ARBA" id="ARBA00022801"/>
    </source>
</evidence>
<dbReference type="Gene3D" id="1.20.120.330">
    <property type="entry name" value="Nucleotidyltransferases domain 2"/>
    <property type="match status" value="1"/>
</dbReference>
<dbReference type="PROSITE" id="PS51831">
    <property type="entry name" value="HD"/>
    <property type="match status" value="1"/>
</dbReference>
<dbReference type="CDD" id="cd04899">
    <property type="entry name" value="ACT_ACR-UUR-like_2"/>
    <property type="match status" value="1"/>
</dbReference>
<evidence type="ECO:0000256" key="5">
    <source>
        <dbReference type="ARBA" id="ARBA00022842"/>
    </source>
</evidence>
<dbReference type="GO" id="GO:0008773">
    <property type="term" value="F:[protein-PII] uridylyltransferase activity"/>
    <property type="evidence" value="ECO:0007669"/>
    <property type="project" value="UniProtKB-UniRule"/>
</dbReference>
<dbReference type="CDD" id="cd05401">
    <property type="entry name" value="NT_GlnE_GlnD_like"/>
    <property type="match status" value="1"/>
</dbReference>
<reference evidence="10 11" key="1">
    <citation type="submission" date="2023-01" db="EMBL/GenBank/DDBJ databases">
        <title>Cultivation and genomic characterization of new, ubiquitous marine nitrite-oxidizing bacteria from the Nitrospirales.</title>
        <authorList>
            <person name="Mueller A.J."/>
            <person name="Daebeler A."/>
            <person name="Herbold C.W."/>
            <person name="Kirkegaard R.H."/>
            <person name="Daims H."/>
        </authorList>
    </citation>
    <scope>NUCLEOTIDE SEQUENCE [LARGE SCALE GENOMIC DNA]</scope>
    <source>
        <strain evidence="10 11">DK</strain>
    </source>
</reference>
<dbReference type="InterPro" id="IPR013546">
    <property type="entry name" value="PII_UdlTrfase/GS_AdlTrfase"/>
</dbReference>
<dbReference type="SUPFAM" id="SSF81593">
    <property type="entry name" value="Nucleotidyltransferase substrate binding subunit/domain"/>
    <property type="match status" value="1"/>
</dbReference>
<comment type="activity regulation">
    <text evidence="7">Uridylyltransferase (UTase) activity is inhibited by glutamine, while glutamine activates uridylyl-removing (UR) activity.</text>
</comment>
<dbReference type="InterPro" id="IPR045865">
    <property type="entry name" value="ACT-like_dom_sf"/>
</dbReference>
<dbReference type="EMBL" id="CP116968">
    <property type="protein sequence ID" value="WNM61687.1"/>
    <property type="molecule type" value="Genomic_DNA"/>
</dbReference>
<comment type="catalytic activity">
    <reaction evidence="7">
        <text>[protein-PII]-L-tyrosine + UTP = [protein-PII]-uridylyl-L-tyrosine + diphosphate</text>
        <dbReference type="Rhea" id="RHEA:13673"/>
        <dbReference type="Rhea" id="RHEA-COMP:12147"/>
        <dbReference type="Rhea" id="RHEA-COMP:12148"/>
        <dbReference type="ChEBI" id="CHEBI:33019"/>
        <dbReference type="ChEBI" id="CHEBI:46398"/>
        <dbReference type="ChEBI" id="CHEBI:46858"/>
        <dbReference type="ChEBI" id="CHEBI:90602"/>
        <dbReference type="EC" id="2.7.7.59"/>
    </reaction>
</comment>
<dbReference type="Pfam" id="PF03445">
    <property type="entry name" value="DUF294"/>
    <property type="match status" value="1"/>
</dbReference>
<organism evidence="10 11">
    <name type="scientific">Candidatus Nitrospira neomarina</name>
    <dbReference type="NCBI Taxonomy" id="3020899"/>
    <lineage>
        <taxon>Bacteria</taxon>
        <taxon>Pseudomonadati</taxon>
        <taxon>Nitrospirota</taxon>
        <taxon>Nitrospiria</taxon>
        <taxon>Nitrospirales</taxon>
        <taxon>Nitrospiraceae</taxon>
        <taxon>Nitrospira</taxon>
    </lineage>
</organism>
<dbReference type="GO" id="GO:0006808">
    <property type="term" value="P:regulation of nitrogen utilization"/>
    <property type="evidence" value="ECO:0007669"/>
    <property type="project" value="UniProtKB-UniRule"/>
</dbReference>
<dbReference type="GO" id="GO:0008081">
    <property type="term" value="F:phosphoric diester hydrolase activity"/>
    <property type="evidence" value="ECO:0007669"/>
    <property type="project" value="UniProtKB-UniRule"/>
</dbReference>
<comment type="caution">
    <text evidence="7">Lacks conserved residue(s) required for the propagation of feature annotation.</text>
</comment>
<comment type="function">
    <text evidence="7">Modifies, by uridylylation and deuridylylation, the PII regulatory proteins (GlnB and homologs), in response to the nitrogen status of the cell that GlnD senses through the glutamine level. Under low glutamine levels, catalyzes the conversion of the PII proteins and UTP to PII-UMP and PPi, while under higher glutamine levels, GlnD hydrolyzes PII-UMP to PII and UMP (deuridylylation). Thus, controls uridylylation state and activity of the PII proteins, and plays an important role in the regulation of nitrogen metabolism.</text>
</comment>
<dbReference type="SUPFAM" id="SSF109604">
    <property type="entry name" value="HD-domain/PDEase-like"/>
    <property type="match status" value="1"/>
</dbReference>
<sequence length="901" mass="102305">MSEGMPLPPTGLTEHKDSSLGLHVLQSQREVLRQRLIEGATGSEITQAFSDFMDALLIARFREVIQQGNAGVRAGWQQCCLVAMGGYGRRELAPYSDIDVMILTQGNQREVAEALSTGVFHRLWDLGFQVGHSVRSLAECLTIAEADLAACTSLMESRFLIGSALVFQEFQRKFERRIIKKRAQRFVLDKIQEREREYAKFGETVFMLEPNIKKSKGGLRDLHLLQWVGQARYGAGTIQELSNRGIIAIQDYQVLQDAQEFLWRVRCFLHFEAGRAQDILTFDDQVRLSALWGFVDHPHLLAVEQFMQVYFRHTTGLFDRGRRFLDQARAKSWLDRVRQWWPPPLIEGHFRILENRLTIQTDKLLEVMESPMLLLRLFVISHRQAVPIDSRILNELSQHMGTLPNERFHTKPVSRLFRHILSSPGRIVQSLEAMHQASLLEKLVPAFSRVRGLMQFNQYHKYTVDEHSLLAVREAERLQNHQGIIGEVYRNIADKDILHLALLLHDLGKGRPGDHSEVGQEIAHLTADRLDLSEKERQTLAFLVRHHLQMSHTAFRRDLNDPKTIVTFARLVRTVGILQKLFILTIADISAVGPEVMTKWKESLLGELYSLTYAELAGDSGPSYSGDGNKNISPEARDKLIKILKTDRSEGHSPEPDWTEWVNAKLQQLPSRYVQSTPVDQMAAYLLAIRALPVKPTHVEARFNQASGVTEYVLITREQTKPGIFMQVAGVLAAMGLQVLEAQIMTLKDGTVWDVFSVHDSDYEGPPSAGRLEEVAKEIQEVVEGRQSVHQMVERRQRMALGRPFPTGRHPTEVHIDHGVSDAFTVIDLFADDKQGLLFVIAKTLVQLGLSIHMARIGTRLDQVADVFYVTNFHGEKILSGEDCEQIQLTLHAAVDQFLDE</sequence>
<dbReference type="EC" id="2.7.7.59" evidence="7"/>
<comment type="similarity">
    <text evidence="7">Belongs to the GlnD family.</text>
</comment>
<dbReference type="SUPFAM" id="SSF55021">
    <property type="entry name" value="ACT-like"/>
    <property type="match status" value="2"/>
</dbReference>
<dbReference type="EC" id="3.1.4.-" evidence="7"/>
<evidence type="ECO:0000313" key="11">
    <source>
        <dbReference type="Proteomes" id="UP001302494"/>
    </source>
</evidence>
<dbReference type="HAMAP" id="MF_00277">
    <property type="entry name" value="PII_uridylyl_transf"/>
    <property type="match status" value="1"/>
</dbReference>
<dbReference type="InterPro" id="IPR006674">
    <property type="entry name" value="HD_domain"/>
</dbReference>
<dbReference type="Gene3D" id="3.30.460.10">
    <property type="entry name" value="Beta Polymerase, domain 2"/>
    <property type="match status" value="1"/>
</dbReference>
<keyword evidence="2 7" id="KW-0548">Nucleotidyltransferase</keyword>
<evidence type="ECO:0000313" key="10">
    <source>
        <dbReference type="EMBL" id="WNM61687.1"/>
    </source>
</evidence>
<keyword evidence="3" id="KW-0677">Repeat</keyword>
<dbReference type="PROSITE" id="PS51671">
    <property type="entry name" value="ACT"/>
    <property type="match status" value="2"/>
</dbReference>
<dbReference type="RefSeq" id="WP_312744153.1">
    <property type="nucleotide sequence ID" value="NZ_CP116968.1"/>
</dbReference>
<dbReference type="KEGG" id="nneo:PQG83_18370"/>
<feature type="region of interest" description="Uridylyltransferase" evidence="7">
    <location>
        <begin position="1"/>
        <end position="345"/>
    </location>
</feature>
<keyword evidence="11" id="KW-1185">Reference proteome</keyword>
<evidence type="ECO:0000259" key="8">
    <source>
        <dbReference type="PROSITE" id="PS51671"/>
    </source>
</evidence>
<comment type="domain">
    <text evidence="7">Has four distinct domains: an N-terminal nucleotidyltransferase (NT) domain responsible for UTase activity, a central HD domain that encodes UR activity, and two C-terminal ACT domains that seem to have a role in glutamine sensing.</text>
</comment>
<keyword evidence="6 7" id="KW-0511">Multifunctional enzyme</keyword>
<feature type="domain" description="HD" evidence="9">
    <location>
        <begin position="464"/>
        <end position="575"/>
    </location>
</feature>
<dbReference type="PANTHER" id="PTHR47320:SF1">
    <property type="entry name" value="BIFUNCTIONAL URIDYLYLTRANSFERASE_URIDYLYL-REMOVING ENZYME"/>
    <property type="match status" value="1"/>
</dbReference>
<dbReference type="InterPro" id="IPR043519">
    <property type="entry name" value="NT_sf"/>
</dbReference>
<evidence type="ECO:0000256" key="3">
    <source>
        <dbReference type="ARBA" id="ARBA00022737"/>
    </source>
</evidence>
<accession>A0AA96GI11</accession>
<dbReference type="AlphaFoldDB" id="A0AA96GI11"/>
<keyword evidence="4 7" id="KW-0378">Hydrolase</keyword>
<dbReference type="InterPro" id="IPR002912">
    <property type="entry name" value="ACT_dom"/>
</dbReference>
<dbReference type="InterPro" id="IPR010043">
    <property type="entry name" value="UTase/UR"/>
</dbReference>
<dbReference type="NCBIfam" id="TIGR01693">
    <property type="entry name" value="UTase_glnD"/>
    <property type="match status" value="1"/>
</dbReference>
<dbReference type="Gene3D" id="1.10.3090.10">
    <property type="entry name" value="cca-adding enzyme, domain 2"/>
    <property type="match status" value="1"/>
</dbReference>
<dbReference type="PIRSF" id="PIRSF006288">
    <property type="entry name" value="PII_uridyltransf"/>
    <property type="match status" value="1"/>
</dbReference>
<dbReference type="Proteomes" id="UP001302494">
    <property type="component" value="Chromosome"/>
</dbReference>
<evidence type="ECO:0000256" key="6">
    <source>
        <dbReference type="ARBA" id="ARBA00023268"/>
    </source>
</evidence>
<feature type="domain" description="ACT" evidence="8">
    <location>
        <begin position="713"/>
        <end position="798"/>
    </location>
</feature>
<dbReference type="CDD" id="cd04900">
    <property type="entry name" value="ACT_UUR-like_1"/>
    <property type="match status" value="1"/>
</dbReference>
<dbReference type="InterPro" id="IPR005105">
    <property type="entry name" value="GlnD_Uridyltrans_N"/>
</dbReference>
<keyword evidence="1 7" id="KW-0808">Transferase</keyword>
<keyword evidence="5 7" id="KW-0460">Magnesium</keyword>
<dbReference type="InterPro" id="IPR003607">
    <property type="entry name" value="HD/PDEase_dom"/>
</dbReference>
<proteinExistence type="inferred from homology"/>
<comment type="cofactor">
    <cofactor evidence="7">
        <name>Mg(2+)</name>
        <dbReference type="ChEBI" id="CHEBI:18420"/>
    </cofactor>
</comment>
<evidence type="ECO:0000256" key="1">
    <source>
        <dbReference type="ARBA" id="ARBA00022679"/>
    </source>
</evidence>
<dbReference type="SMART" id="SM00471">
    <property type="entry name" value="HDc"/>
    <property type="match status" value="1"/>
</dbReference>
<evidence type="ECO:0000256" key="2">
    <source>
        <dbReference type="ARBA" id="ARBA00022695"/>
    </source>
</evidence>
<dbReference type="Pfam" id="PF08335">
    <property type="entry name" value="GlnD_UR_UTase"/>
    <property type="match status" value="1"/>
</dbReference>
<feature type="domain" description="ACT" evidence="8">
    <location>
        <begin position="826"/>
        <end position="901"/>
    </location>
</feature>
<evidence type="ECO:0000259" key="9">
    <source>
        <dbReference type="PROSITE" id="PS51831"/>
    </source>
</evidence>
<comment type="catalytic activity">
    <reaction evidence="7">
        <text>[protein-PII]-uridylyl-L-tyrosine + H2O = [protein-PII]-L-tyrosine + UMP + H(+)</text>
        <dbReference type="Rhea" id="RHEA:48600"/>
        <dbReference type="Rhea" id="RHEA-COMP:12147"/>
        <dbReference type="Rhea" id="RHEA-COMP:12148"/>
        <dbReference type="ChEBI" id="CHEBI:15377"/>
        <dbReference type="ChEBI" id="CHEBI:15378"/>
        <dbReference type="ChEBI" id="CHEBI:46858"/>
        <dbReference type="ChEBI" id="CHEBI:57865"/>
        <dbReference type="ChEBI" id="CHEBI:90602"/>
    </reaction>
</comment>
<dbReference type="Pfam" id="PF01966">
    <property type="entry name" value="HD"/>
    <property type="match status" value="1"/>
</dbReference>
<evidence type="ECO:0000256" key="7">
    <source>
        <dbReference type="HAMAP-Rule" id="MF_00277"/>
    </source>
</evidence>
<dbReference type="PANTHER" id="PTHR47320">
    <property type="entry name" value="BIFUNCTIONAL URIDYLYLTRANSFERASE/URIDYLYL-REMOVING ENZYME"/>
    <property type="match status" value="1"/>
</dbReference>